<feature type="signal peptide" evidence="2">
    <location>
        <begin position="1"/>
        <end position="18"/>
    </location>
</feature>
<feature type="transmembrane region" description="Helical" evidence="1">
    <location>
        <begin position="605"/>
        <end position="628"/>
    </location>
</feature>
<dbReference type="Proteomes" id="UP000243579">
    <property type="component" value="Unassembled WGS sequence"/>
</dbReference>
<comment type="caution">
    <text evidence="3">The sequence shown here is derived from an EMBL/GenBank/DDBJ whole genome shotgun (WGS) entry which is preliminary data.</text>
</comment>
<accession>A0A1V9ZL78</accession>
<dbReference type="GO" id="GO:0060271">
    <property type="term" value="P:cilium assembly"/>
    <property type="evidence" value="ECO:0007669"/>
    <property type="project" value="InterPro"/>
</dbReference>
<sequence length="996" mass="109596">MRLLRWAWALVVVADGLAVTNCSTNQYFDTPSLGAGSVAGLDYNQMCWNVWPKPCDERTCIKCPAKTVPSRDGTVCLPCDNSTLGILGNDCRCPSSMVLVDRQQVNNAPLPAKTCLTCNGSVDASGYVCTACPANMVGGPSGCACAAGYALTGVATIGPVKCISQANQTAITQMYPLQTATQVTFQDFAAPESTTPLTITSGLMVHSFSSAITRVFQHYFLSAAIGCYYYANEEANSACQVLSNLCVLSVFAPKSSACSLLNQLAMSSRLTTSNGILGWTATLPFLEYTAGAASVLAQTNIDLTMSFSSQANPGTTDTLQYIVASYGLNGSFLGWSPLTTQLLLCDPTARGNYGFSLEWLRFGLGTTFAYSCDLAPVFAATATVVFYELYLVDTANDRALVPVPVRVVNYRDNRGNLVNANRAPTDVENNQLTHRFYVLDAASGVKAGYTSPSVVYYASSISLVVQTQESRASAIYPPCLTIRYTATQTAGVVGTVFQVQYTSSTKTFWSVALALFVVACVLSGCSVLLQYYTWQRRNTRSNNDVVATSSTLFFLSRSLTNTFSTWTFALLAVLTGYYLVFFKLQTAVYTFLPEYDSSYGLQNEYAPFETVLVITFVAKTVALLSAVYEQASVEMFFVDWEKARGSPEAPSPVSVWRTILVANEWAELQTARGSSLALTLLGVLWILLGCEYATLASPQPLVYAVVHGPPNEYLRFANVAFWWLVLVVSQWLWRWLIYERWVSEPRHLKFIDLCTLAKVSCVLLDEAYHGYYLHCRSPYAFADTSMLDITEQLKQEEAGLTSSRGLDGGPDECQAFELFVTKAWRRKYMKLYGAEEQKTHAAPAANLLDRRRPNTLLTPARKTPPSTTLLQAGHRLNSFLQNFVDNHDETHRWKMVTGQTCMARVLRIPPDMGSGKTSLLVPDVSSQFTSVLFLGLETDLMLWNILVFSVSDLWWGNHAISALCTFIAEGAMVRLRQHLGERNVARRTLVDDRFLV</sequence>
<keyword evidence="4" id="KW-1185">Reference proteome</keyword>
<dbReference type="AlphaFoldDB" id="A0A1V9ZL78"/>
<gene>
    <name evidence="3" type="ORF">ACHHYP_08372</name>
</gene>
<dbReference type="PANTHER" id="PTHR21274:SF0">
    <property type="entry name" value="MECKELIN"/>
    <property type="match status" value="1"/>
</dbReference>
<feature type="transmembrane region" description="Helical" evidence="1">
    <location>
        <begin position="563"/>
        <end position="585"/>
    </location>
</feature>
<name>A0A1V9ZL78_ACHHY</name>
<evidence type="ECO:0000313" key="4">
    <source>
        <dbReference type="Proteomes" id="UP000243579"/>
    </source>
</evidence>
<keyword evidence="2" id="KW-0732">Signal</keyword>
<dbReference type="Pfam" id="PF09773">
    <property type="entry name" value="Meckelin"/>
    <property type="match status" value="1"/>
</dbReference>
<dbReference type="InterPro" id="IPR019170">
    <property type="entry name" value="Meckelin"/>
</dbReference>
<keyword evidence="1 3" id="KW-0812">Transmembrane</keyword>
<dbReference type="EMBL" id="JNBR01000082">
    <property type="protein sequence ID" value="OQR98550.1"/>
    <property type="molecule type" value="Genomic_DNA"/>
</dbReference>
<organism evidence="3 4">
    <name type="scientific">Achlya hypogyna</name>
    <name type="common">Oomycete</name>
    <name type="synonym">Protoachlya hypogyna</name>
    <dbReference type="NCBI Taxonomy" id="1202772"/>
    <lineage>
        <taxon>Eukaryota</taxon>
        <taxon>Sar</taxon>
        <taxon>Stramenopiles</taxon>
        <taxon>Oomycota</taxon>
        <taxon>Saprolegniomycetes</taxon>
        <taxon>Saprolegniales</taxon>
        <taxon>Achlyaceae</taxon>
        <taxon>Achlya</taxon>
    </lineage>
</organism>
<dbReference type="GO" id="GO:0036038">
    <property type="term" value="C:MKS complex"/>
    <property type="evidence" value="ECO:0007669"/>
    <property type="project" value="InterPro"/>
</dbReference>
<feature type="chain" id="PRO_5012031720" evidence="2">
    <location>
        <begin position="19"/>
        <end position="996"/>
    </location>
</feature>
<evidence type="ECO:0000256" key="1">
    <source>
        <dbReference type="SAM" id="Phobius"/>
    </source>
</evidence>
<dbReference type="PANTHER" id="PTHR21274">
    <property type="entry name" value="MECKELIN"/>
    <property type="match status" value="1"/>
</dbReference>
<reference evidence="3 4" key="1">
    <citation type="journal article" date="2014" name="Genome Biol. Evol.">
        <title>The secreted proteins of Achlya hypogyna and Thraustotheca clavata identify the ancestral oomycete secretome and reveal gene acquisitions by horizontal gene transfer.</title>
        <authorList>
            <person name="Misner I."/>
            <person name="Blouin N."/>
            <person name="Leonard G."/>
            <person name="Richards T.A."/>
            <person name="Lane C.E."/>
        </authorList>
    </citation>
    <scope>NUCLEOTIDE SEQUENCE [LARGE SCALE GENOMIC DNA]</scope>
    <source>
        <strain evidence="3 4">ATCC 48635</strain>
    </source>
</reference>
<proteinExistence type="predicted"/>
<dbReference type="STRING" id="1202772.A0A1V9ZL78"/>
<feature type="transmembrane region" description="Helical" evidence="1">
    <location>
        <begin position="716"/>
        <end position="737"/>
    </location>
</feature>
<evidence type="ECO:0000313" key="3">
    <source>
        <dbReference type="EMBL" id="OQR98550.1"/>
    </source>
</evidence>
<keyword evidence="1" id="KW-1133">Transmembrane helix</keyword>
<evidence type="ECO:0000256" key="2">
    <source>
        <dbReference type="SAM" id="SignalP"/>
    </source>
</evidence>
<feature type="transmembrane region" description="Helical" evidence="1">
    <location>
        <begin position="676"/>
        <end position="696"/>
    </location>
</feature>
<dbReference type="OrthoDB" id="419138at2759"/>
<protein>
    <submittedName>
        <fullName evidence="3">Transmembrane protein</fullName>
    </submittedName>
</protein>
<feature type="transmembrane region" description="Helical" evidence="1">
    <location>
        <begin position="508"/>
        <end position="532"/>
    </location>
</feature>
<keyword evidence="1" id="KW-0472">Membrane</keyword>